<keyword evidence="2" id="KW-1185">Reference proteome</keyword>
<dbReference type="RefSeq" id="WP_109666292.1">
    <property type="nucleotide sequence ID" value="NZ_QGGW01000002.1"/>
</dbReference>
<keyword evidence="1" id="KW-0808">Transferase</keyword>
<dbReference type="InterPro" id="IPR042257">
    <property type="entry name" value="DGOK_C"/>
</dbReference>
<reference evidence="1 2" key="1">
    <citation type="submission" date="2018-05" db="EMBL/GenBank/DDBJ databases">
        <title>Genomic Encyclopedia of Type Strains, Phase IV (KMG-IV): sequencing the most valuable type-strain genomes for metagenomic binning, comparative biology and taxonomic classification.</title>
        <authorList>
            <person name="Goeker M."/>
        </authorList>
    </citation>
    <scope>NUCLEOTIDE SEQUENCE [LARGE SCALE GENOMIC DNA]</scope>
    <source>
        <strain evidence="1 2">DSM 16097</strain>
    </source>
</reference>
<dbReference type="EMBL" id="QGGW01000002">
    <property type="protein sequence ID" value="PWK61376.1"/>
    <property type="molecule type" value="Genomic_DNA"/>
</dbReference>
<dbReference type="InterPro" id="IPR007729">
    <property type="entry name" value="DGOK"/>
</dbReference>
<dbReference type="GO" id="GO:0034194">
    <property type="term" value="P:D-galactonate catabolic process"/>
    <property type="evidence" value="ECO:0007669"/>
    <property type="project" value="InterPro"/>
</dbReference>
<comment type="caution">
    <text evidence="1">The sequence shown here is derived from an EMBL/GenBank/DDBJ whole genome shotgun (WGS) entry which is preliminary data.</text>
</comment>
<evidence type="ECO:0000313" key="1">
    <source>
        <dbReference type="EMBL" id="PWK61376.1"/>
    </source>
</evidence>
<proteinExistence type="predicted"/>
<accession>A0A316GLB4</accession>
<evidence type="ECO:0000313" key="2">
    <source>
        <dbReference type="Proteomes" id="UP000245708"/>
    </source>
</evidence>
<dbReference type="Gene3D" id="3.30.420.300">
    <property type="entry name" value="2-keto-3-deoxy-galactonokinase, substrate binding domain"/>
    <property type="match status" value="1"/>
</dbReference>
<dbReference type="Pfam" id="PF05035">
    <property type="entry name" value="DGOK"/>
    <property type="match status" value="1"/>
</dbReference>
<dbReference type="Gene3D" id="3.30.420.310">
    <property type="entry name" value="2-keto-3-deoxy-galactonokinase, C-terminal domain"/>
    <property type="match status" value="1"/>
</dbReference>
<organism evidence="1 2">
    <name type="scientific">Roseicyclus mahoneyensis</name>
    <dbReference type="NCBI Taxonomy" id="164332"/>
    <lineage>
        <taxon>Bacteria</taxon>
        <taxon>Pseudomonadati</taxon>
        <taxon>Pseudomonadota</taxon>
        <taxon>Alphaproteobacteria</taxon>
        <taxon>Rhodobacterales</taxon>
        <taxon>Roseobacteraceae</taxon>
        <taxon>Roseicyclus</taxon>
    </lineage>
</organism>
<gene>
    <name evidence="1" type="ORF">C7455_10262</name>
</gene>
<dbReference type="Proteomes" id="UP000245708">
    <property type="component" value="Unassembled WGS sequence"/>
</dbReference>
<dbReference type="GO" id="GO:0008671">
    <property type="term" value="F:2-dehydro-3-deoxygalactonokinase activity"/>
    <property type="evidence" value="ECO:0007669"/>
    <property type="project" value="InterPro"/>
</dbReference>
<dbReference type="InterPro" id="IPR043129">
    <property type="entry name" value="ATPase_NBD"/>
</dbReference>
<dbReference type="SUPFAM" id="SSF53067">
    <property type="entry name" value="Actin-like ATPase domain"/>
    <property type="match status" value="1"/>
</dbReference>
<dbReference type="AlphaFoldDB" id="A0A316GLB4"/>
<sequence>MSGSATYADWIAVDWGTTHLRAWAIGADGMIRAEAVSAKGMGGLARDKFEPALLDLVEDWLGAGPTPVLACGMVGAKQGWQEAPYMRIPAKPAEMMPMRATAVNDARLSLSIVPGLSQANPPDVMRGEETQIAGFLARETSFDGILCLPGTHTKWVHLSAGEVVSFQTCMTGEMFDLLSNHSVLRHSVAGEALNADSFADAVSDTLSRPERLAQRLFSIRADATLNGTGAAVARARLSGALIGAELAATRPYWLGQQIVVAGAPALADLYARALATQGTTARAMDAASLTLAGLARIRMTQKEPSPT</sequence>
<dbReference type="InterPro" id="IPR042258">
    <property type="entry name" value="DGOK_N"/>
</dbReference>
<name>A0A316GLB4_9RHOB</name>
<keyword evidence="1" id="KW-0418">Kinase</keyword>
<protein>
    <submittedName>
        <fullName evidence="1">2-keto-3-deoxygalactonate kinase</fullName>
    </submittedName>
</protein>
<dbReference type="OrthoDB" id="256574at2"/>